<keyword evidence="2" id="KW-1185">Reference proteome</keyword>
<sequence length="343" mass="38355">MPRGKAPGTRKLNVELLQACGEQLCCALAKRFTVYISECNVPAACKKSSAVLLFKKGDEEDLENYRKITLLPDTTIVLVTKTPEHGSRMLNGLQEAGKEAGLTINTTKTKVLRNSFCLLEPVLLQGVALENVREYVYLGRLVSMKNDLAPEIERKKRAGWAAFNSIKTVLERASNSKLRADLFNSTVLPALCYACETWSLTRKAEDQLCRMQISIKRRMAGVTLRKQPLLRLQNNDVRAMTKVRDIVLHADEAKHHFPGHVIRRRNGRWKTSVIQWRPNDKKTIGVLLPANVQAGEEDGTRASLIGVLRNGSSSDSGDSGVNVWKSKQLMIRIRIHDASTILN</sequence>
<dbReference type="AlphaFoldDB" id="A0A0N4XF78"/>
<dbReference type="PANTHER" id="PTHR47027:SF20">
    <property type="entry name" value="REVERSE TRANSCRIPTASE-LIKE PROTEIN WITH RNA-DIRECTED DNA POLYMERASE DOMAIN"/>
    <property type="match status" value="1"/>
</dbReference>
<dbReference type="WBParaSite" id="NBR_0000118001-mRNA-1">
    <property type="protein sequence ID" value="NBR_0000118001-mRNA-1"/>
    <property type="gene ID" value="NBR_0000118001"/>
</dbReference>
<protein>
    <submittedName>
        <fullName evidence="3">Reverse transcriptase domain-containing protein</fullName>
    </submittedName>
</protein>
<proteinExistence type="predicted"/>
<reference evidence="3" key="1">
    <citation type="submission" date="2017-02" db="UniProtKB">
        <authorList>
            <consortium name="WormBaseParasite"/>
        </authorList>
    </citation>
    <scope>IDENTIFICATION</scope>
</reference>
<evidence type="ECO:0000313" key="3">
    <source>
        <dbReference type="WBParaSite" id="NBR_0000118001-mRNA-1"/>
    </source>
</evidence>
<dbReference type="Proteomes" id="UP000271162">
    <property type="component" value="Unassembled WGS sequence"/>
</dbReference>
<dbReference type="STRING" id="27835.A0A0N4XF78"/>
<dbReference type="PANTHER" id="PTHR47027">
    <property type="entry name" value="REVERSE TRANSCRIPTASE DOMAIN-CONTAINING PROTEIN"/>
    <property type="match status" value="1"/>
</dbReference>
<evidence type="ECO:0000313" key="1">
    <source>
        <dbReference type="EMBL" id="VDL64470.1"/>
    </source>
</evidence>
<organism evidence="3">
    <name type="scientific">Nippostrongylus brasiliensis</name>
    <name type="common">Rat hookworm</name>
    <dbReference type="NCBI Taxonomy" id="27835"/>
    <lineage>
        <taxon>Eukaryota</taxon>
        <taxon>Metazoa</taxon>
        <taxon>Ecdysozoa</taxon>
        <taxon>Nematoda</taxon>
        <taxon>Chromadorea</taxon>
        <taxon>Rhabditida</taxon>
        <taxon>Rhabditina</taxon>
        <taxon>Rhabditomorpha</taxon>
        <taxon>Strongyloidea</taxon>
        <taxon>Heligmosomidae</taxon>
        <taxon>Nippostrongylus</taxon>
    </lineage>
</organism>
<gene>
    <name evidence="1" type="ORF">NBR_LOCUS1178</name>
</gene>
<dbReference type="EMBL" id="UYSL01000826">
    <property type="protein sequence ID" value="VDL64470.1"/>
    <property type="molecule type" value="Genomic_DNA"/>
</dbReference>
<dbReference type="OMA" id="VMVIREY"/>
<name>A0A0N4XF78_NIPBR</name>
<accession>A0A0N4XF78</accession>
<reference evidence="1 2" key="2">
    <citation type="submission" date="2018-11" db="EMBL/GenBank/DDBJ databases">
        <authorList>
            <consortium name="Pathogen Informatics"/>
        </authorList>
    </citation>
    <scope>NUCLEOTIDE SEQUENCE [LARGE SCALE GENOMIC DNA]</scope>
</reference>
<evidence type="ECO:0000313" key="2">
    <source>
        <dbReference type="Proteomes" id="UP000271162"/>
    </source>
</evidence>